<dbReference type="SUPFAM" id="SSF55550">
    <property type="entry name" value="SH2 domain"/>
    <property type="match status" value="1"/>
</dbReference>
<evidence type="ECO:0000259" key="3">
    <source>
        <dbReference type="PROSITE" id="PS50001"/>
    </source>
</evidence>
<reference evidence="6" key="2">
    <citation type="submission" date="2019-09" db="UniProtKB">
        <authorList>
            <consortium name="WormBaseParasite"/>
        </authorList>
    </citation>
    <scope>IDENTIFICATION</scope>
</reference>
<dbReference type="AlphaFoldDB" id="A0A183GL73"/>
<feature type="region of interest" description="Disordered" evidence="2">
    <location>
        <begin position="96"/>
        <end position="119"/>
    </location>
</feature>
<accession>A0A3P8DXL3</accession>
<reference evidence="4 5" key="1">
    <citation type="submission" date="2018-11" db="EMBL/GenBank/DDBJ databases">
        <authorList>
            <consortium name="Pathogen Informatics"/>
        </authorList>
    </citation>
    <scope>NUCLEOTIDE SEQUENCE [LARGE SCALE GENOMIC DNA]</scope>
</reference>
<evidence type="ECO:0000256" key="2">
    <source>
        <dbReference type="SAM" id="MobiDB-lite"/>
    </source>
</evidence>
<protein>
    <submittedName>
        <fullName evidence="6">SH2 domain-containing protein</fullName>
    </submittedName>
</protein>
<evidence type="ECO:0000313" key="4">
    <source>
        <dbReference type="EMBL" id="VDP38828.1"/>
    </source>
</evidence>
<keyword evidence="1" id="KW-0727">SH2 domain</keyword>
<keyword evidence="5" id="KW-1185">Reference proteome</keyword>
<dbReference type="InterPro" id="IPR000980">
    <property type="entry name" value="SH2"/>
</dbReference>
<gene>
    <name evidence="4" type="ORF">HPBE_LOCUS23441</name>
</gene>
<feature type="domain" description="SH2" evidence="3">
    <location>
        <begin position="43"/>
        <end position="119"/>
    </location>
</feature>
<evidence type="ECO:0000313" key="5">
    <source>
        <dbReference type="Proteomes" id="UP000050761"/>
    </source>
</evidence>
<name>A0A183GL73_HELPZ</name>
<dbReference type="Proteomes" id="UP000050761">
    <property type="component" value="Unassembled WGS sequence"/>
</dbReference>
<dbReference type="InterPro" id="IPR036860">
    <property type="entry name" value="SH2_dom_sf"/>
</dbReference>
<dbReference type="WBParaSite" id="HPBE_0002344301-mRNA-1">
    <property type="protein sequence ID" value="HPBE_0002344301-mRNA-1"/>
    <property type="gene ID" value="HPBE_0002344301"/>
</dbReference>
<dbReference type="OrthoDB" id="5870320at2759"/>
<dbReference type="PROSITE" id="PS50001">
    <property type="entry name" value="SH2"/>
    <property type="match status" value="1"/>
</dbReference>
<sequence>MPPGLDIEEIPPCFNVGNTTVIKHVLRLFLRFQFDKTLLDQRYYHGLLPREDVLYLLQKDGDFLVRITEGICSRTAIIEYTQTIIEQHKLAGTSPRAAHSALWGPRPQANHSRVASIGK</sequence>
<dbReference type="Gene3D" id="3.30.505.10">
    <property type="entry name" value="SH2 domain"/>
    <property type="match status" value="1"/>
</dbReference>
<evidence type="ECO:0000256" key="1">
    <source>
        <dbReference type="PROSITE-ProRule" id="PRU00191"/>
    </source>
</evidence>
<dbReference type="EMBL" id="UZAH01035062">
    <property type="protein sequence ID" value="VDP38828.1"/>
    <property type="molecule type" value="Genomic_DNA"/>
</dbReference>
<evidence type="ECO:0000313" key="6">
    <source>
        <dbReference type="WBParaSite" id="HPBE_0002344301-mRNA-1"/>
    </source>
</evidence>
<organism evidence="5 6">
    <name type="scientific">Heligmosomoides polygyrus</name>
    <name type="common">Parasitic roundworm</name>
    <dbReference type="NCBI Taxonomy" id="6339"/>
    <lineage>
        <taxon>Eukaryota</taxon>
        <taxon>Metazoa</taxon>
        <taxon>Ecdysozoa</taxon>
        <taxon>Nematoda</taxon>
        <taxon>Chromadorea</taxon>
        <taxon>Rhabditida</taxon>
        <taxon>Rhabditina</taxon>
        <taxon>Rhabditomorpha</taxon>
        <taxon>Strongyloidea</taxon>
        <taxon>Heligmosomidae</taxon>
        <taxon>Heligmosomoides</taxon>
    </lineage>
</organism>
<proteinExistence type="predicted"/>
<accession>A0A183GL73</accession>